<reference evidence="1 2" key="1">
    <citation type="submission" date="2019-03" db="EMBL/GenBank/DDBJ databases">
        <title>Genomic Encyclopedia of Type Strains, Phase IV (KMG-IV): sequencing the most valuable type-strain genomes for metagenomic binning, comparative biology and taxonomic classification.</title>
        <authorList>
            <person name="Goeker M."/>
        </authorList>
    </citation>
    <scope>NUCLEOTIDE SEQUENCE [LARGE SCALE GENOMIC DNA]</scope>
    <source>
        <strain evidence="1 2">DSM 23917</strain>
    </source>
</reference>
<dbReference type="AlphaFoldDB" id="A0A2R3MSX3"/>
<evidence type="ECO:0000313" key="1">
    <source>
        <dbReference type="EMBL" id="TCO96445.1"/>
    </source>
</evidence>
<dbReference type="GO" id="GO:0016052">
    <property type="term" value="P:carbohydrate catabolic process"/>
    <property type="evidence" value="ECO:0007669"/>
    <property type="project" value="InterPro"/>
</dbReference>
<dbReference type="InterPro" id="IPR010502">
    <property type="entry name" value="Carb-bd_dom_fam9"/>
</dbReference>
<dbReference type="CDD" id="cd09620">
    <property type="entry name" value="CBM9_like_3"/>
    <property type="match status" value="1"/>
</dbReference>
<dbReference type="EMBL" id="SLXB01000001">
    <property type="protein sequence ID" value="TCO96445.1"/>
    <property type="molecule type" value="Genomic_DNA"/>
</dbReference>
<proteinExistence type="predicted"/>
<name>A0A2R3MSX3_9BACE</name>
<comment type="caution">
    <text evidence="1">The sequence shown here is derived from an EMBL/GenBank/DDBJ whole genome shotgun (WGS) entry which is preliminary data.</text>
</comment>
<evidence type="ECO:0000313" key="2">
    <source>
        <dbReference type="Proteomes" id="UP000295600"/>
    </source>
</evidence>
<protein>
    <submittedName>
        <fullName evidence="1">Carbohydrate binding protein with CBM9 domain</fullName>
    </submittedName>
</protein>
<dbReference type="GeneID" id="94548804"/>
<dbReference type="Gene3D" id="2.60.40.1190">
    <property type="match status" value="1"/>
</dbReference>
<gene>
    <name evidence="1" type="ORF">EV202_101217</name>
</gene>
<dbReference type="GO" id="GO:0004553">
    <property type="term" value="F:hydrolase activity, hydrolyzing O-glycosyl compounds"/>
    <property type="evidence" value="ECO:0007669"/>
    <property type="project" value="InterPro"/>
</dbReference>
<dbReference type="Proteomes" id="UP000295600">
    <property type="component" value="Unassembled WGS sequence"/>
</dbReference>
<accession>A0A2R3MSX3</accession>
<dbReference type="RefSeq" id="WP_106069724.1">
    <property type="nucleotide sequence ID" value="NZ_CAUSQV010000008.1"/>
</dbReference>
<dbReference type="PANTHER" id="PTHR35532:SF5">
    <property type="entry name" value="CARBOHYDRATE-BINDING DOMAIN-CONTAINING PROTEIN"/>
    <property type="match status" value="1"/>
</dbReference>
<dbReference type="SUPFAM" id="SSF49344">
    <property type="entry name" value="CBD9-like"/>
    <property type="match status" value="1"/>
</dbReference>
<dbReference type="Pfam" id="PF06452">
    <property type="entry name" value="CBM9_1"/>
    <property type="match status" value="1"/>
</dbReference>
<dbReference type="KEGG" id="bhf:C3V43_10250"/>
<organism evidence="1 2">
    <name type="scientific">Prevotella heparinolytica</name>
    <dbReference type="NCBI Taxonomy" id="28113"/>
    <lineage>
        <taxon>Bacteria</taxon>
        <taxon>Pseudomonadati</taxon>
        <taxon>Bacteroidota</taxon>
        <taxon>Bacteroidia</taxon>
        <taxon>Bacteroidales</taxon>
        <taxon>Bacteroidaceae</taxon>
        <taxon>Bacteroides</taxon>
    </lineage>
</organism>
<sequence length="371" mass="42533">MKKLFLSCCLLLTATIISVTAQPLTERYGRFLTQPEGYVCLRTADTICIDGIPDEAVWQHAPLITRFTDISGEGYPTPRFRTQARMLWDDRYLYIAAELQEPEVWANLRQRDTIVYYNNDFEVFIDPDGDGHHYYEIEVNALCTVFDLFLEKPYRAPRRPHVQFQWNCPGLRIATHVDGTLNLPGDTDRGWSVEMAIPREAIAAEFDNYLQAGNYLRIGFSRVQWQHSTDKDGRYHRKQRADGTFLPEDNWTWGATGQVAMHMPERWGYVYLSALTAGSAAPEAFRYPDSYPVERFLWMLFYAQEAQYAAHGRYHATIEAFGLTKEELNALPSGSHVSVEAISHKYEITVTLPDGKRMSIDEMGCLAGETK</sequence>
<dbReference type="GO" id="GO:0030246">
    <property type="term" value="F:carbohydrate binding"/>
    <property type="evidence" value="ECO:0007669"/>
    <property type="project" value="InterPro"/>
</dbReference>
<dbReference type="PANTHER" id="PTHR35532">
    <property type="entry name" value="SIMILAR TO POLYHYDROXYALKANOATE DEPOLYMERASE"/>
    <property type="match status" value="1"/>
</dbReference>